<dbReference type="FunFam" id="1.20.1720.10:FF:000014">
    <property type="entry name" value="MFS drug transporter, putative"/>
    <property type="match status" value="1"/>
</dbReference>
<feature type="transmembrane region" description="Helical" evidence="6">
    <location>
        <begin position="489"/>
        <end position="507"/>
    </location>
</feature>
<dbReference type="AlphaFoldDB" id="A0A8H4W268"/>
<evidence type="ECO:0000259" key="7">
    <source>
        <dbReference type="PROSITE" id="PS50850"/>
    </source>
</evidence>
<feature type="transmembrane region" description="Helical" evidence="6">
    <location>
        <begin position="294"/>
        <end position="315"/>
    </location>
</feature>
<feature type="transmembrane region" description="Helical" evidence="6">
    <location>
        <begin position="203"/>
        <end position="221"/>
    </location>
</feature>
<evidence type="ECO:0000256" key="4">
    <source>
        <dbReference type="ARBA" id="ARBA00022989"/>
    </source>
</evidence>
<evidence type="ECO:0000256" key="5">
    <source>
        <dbReference type="ARBA" id="ARBA00023136"/>
    </source>
</evidence>
<organism evidence="8 9">
    <name type="scientific">Cudoniella acicularis</name>
    <dbReference type="NCBI Taxonomy" id="354080"/>
    <lineage>
        <taxon>Eukaryota</taxon>
        <taxon>Fungi</taxon>
        <taxon>Dikarya</taxon>
        <taxon>Ascomycota</taxon>
        <taxon>Pezizomycotina</taxon>
        <taxon>Leotiomycetes</taxon>
        <taxon>Helotiales</taxon>
        <taxon>Tricladiaceae</taxon>
        <taxon>Cudoniella</taxon>
    </lineage>
</organism>
<feature type="transmembrane region" description="Helical" evidence="6">
    <location>
        <begin position="399"/>
        <end position="418"/>
    </location>
</feature>
<dbReference type="Gene3D" id="1.20.1250.20">
    <property type="entry name" value="MFS general substrate transporter like domains"/>
    <property type="match status" value="1"/>
</dbReference>
<keyword evidence="4 6" id="KW-1133">Transmembrane helix</keyword>
<keyword evidence="9" id="KW-1185">Reference proteome</keyword>
<dbReference type="InterPro" id="IPR020846">
    <property type="entry name" value="MFS_dom"/>
</dbReference>
<proteinExistence type="inferred from homology"/>
<comment type="caution">
    <text evidence="8">The sequence shown here is derived from an EMBL/GenBank/DDBJ whole genome shotgun (WGS) entry which is preliminary data.</text>
</comment>
<feature type="transmembrane region" description="Helical" evidence="6">
    <location>
        <begin position="261"/>
        <end position="282"/>
    </location>
</feature>
<keyword evidence="3 6" id="KW-0812">Transmembrane</keyword>
<feature type="transmembrane region" description="Helical" evidence="6">
    <location>
        <begin position="114"/>
        <end position="133"/>
    </location>
</feature>
<name>A0A8H4W268_9HELO</name>
<protein>
    <recommendedName>
        <fullName evidence="7">Major facilitator superfamily (MFS) profile domain-containing protein</fullName>
    </recommendedName>
</protein>
<feature type="transmembrane region" description="Helical" evidence="6">
    <location>
        <begin position="327"/>
        <end position="347"/>
    </location>
</feature>
<evidence type="ECO:0000313" key="9">
    <source>
        <dbReference type="Proteomes" id="UP000566819"/>
    </source>
</evidence>
<gene>
    <name evidence="8" type="ORF">G7Y89_g6713</name>
</gene>
<keyword evidence="5 6" id="KW-0472">Membrane</keyword>
<evidence type="ECO:0000256" key="6">
    <source>
        <dbReference type="SAM" id="Phobius"/>
    </source>
</evidence>
<feature type="transmembrane region" description="Helical" evidence="6">
    <location>
        <begin position="609"/>
        <end position="626"/>
    </location>
</feature>
<dbReference type="InterPro" id="IPR011701">
    <property type="entry name" value="MFS"/>
</dbReference>
<feature type="transmembrane region" description="Helical" evidence="6">
    <location>
        <begin position="359"/>
        <end position="378"/>
    </location>
</feature>
<dbReference type="GO" id="GO:0005886">
    <property type="term" value="C:plasma membrane"/>
    <property type="evidence" value="ECO:0007669"/>
    <property type="project" value="TreeGrafter"/>
</dbReference>
<evidence type="ECO:0000256" key="1">
    <source>
        <dbReference type="ARBA" id="ARBA00004141"/>
    </source>
</evidence>
<dbReference type="PANTHER" id="PTHR23501:SF158">
    <property type="entry name" value="TRANSPORTER, PUTATIVE (AFU_ORTHOLOGUE AFUA_5G14490)-RELATED"/>
    <property type="match status" value="1"/>
</dbReference>
<evidence type="ECO:0000313" key="8">
    <source>
        <dbReference type="EMBL" id="KAF4631423.1"/>
    </source>
</evidence>
<dbReference type="GO" id="GO:0022857">
    <property type="term" value="F:transmembrane transporter activity"/>
    <property type="evidence" value="ECO:0007669"/>
    <property type="project" value="InterPro"/>
</dbReference>
<dbReference type="PROSITE" id="PS50850">
    <property type="entry name" value="MFS"/>
    <property type="match status" value="1"/>
</dbReference>
<dbReference type="EMBL" id="JAAMPI010000445">
    <property type="protein sequence ID" value="KAF4631423.1"/>
    <property type="molecule type" value="Genomic_DNA"/>
</dbReference>
<feature type="transmembrane region" description="Helical" evidence="6">
    <location>
        <begin position="171"/>
        <end position="191"/>
    </location>
</feature>
<accession>A0A8H4W268</accession>
<feature type="transmembrane region" description="Helical" evidence="6">
    <location>
        <begin position="233"/>
        <end position="254"/>
    </location>
</feature>
<evidence type="ECO:0000256" key="3">
    <source>
        <dbReference type="ARBA" id="ARBA00022692"/>
    </source>
</evidence>
<reference evidence="8 9" key="1">
    <citation type="submission" date="2020-03" db="EMBL/GenBank/DDBJ databases">
        <title>Draft Genome Sequence of Cudoniella acicularis.</title>
        <authorList>
            <person name="Buettner E."/>
            <person name="Kellner H."/>
        </authorList>
    </citation>
    <scope>NUCLEOTIDE SEQUENCE [LARGE SCALE GENOMIC DNA]</scope>
    <source>
        <strain evidence="8 9">DSM 108380</strain>
    </source>
</reference>
<dbReference type="PANTHER" id="PTHR23501">
    <property type="entry name" value="MAJOR FACILITATOR SUPERFAMILY"/>
    <property type="match status" value="1"/>
</dbReference>
<dbReference type="SUPFAM" id="SSF103473">
    <property type="entry name" value="MFS general substrate transporter"/>
    <property type="match status" value="1"/>
</dbReference>
<feature type="transmembrane region" description="Helical" evidence="6">
    <location>
        <begin position="528"/>
        <end position="549"/>
    </location>
</feature>
<sequence length="653" mass="70581">MRLANRPIIYQKSSTTIPPVYPPFHHRLRELSHYSTSSLVRPPDLYIERVIPILRSIPVRSEYYQMTMDITKASEPPIVHAGLPAELPATTVPPSDIPIAPLDLEESPKVRTKLRLYIILTALYVAYPALLVFSENHLANNTLQLALSLSALDTTIIAQSIPTICTDLRSAAGYVWIGGAYLLANAATGPIWAKCSDIWGRKLVLLTAVSLFAAASILAALSTDMPMLIAGRALQGVAGGGLVQLSIIIISDLFSVRQRSLYMGLSGFVWALAGSAGPLVGGAFTQSVTWRWCFWINVPVCGITFGLSLLFLDVNNPRTKLGEGLRAIDWFGTLSILAITTLLLVGLDFGGTIFPWNSPKVICLIVFGTLIISFFLFNEQRLAKYPLMPLAVFKSWPNDAVFLIVFSHGMVLIGIEYYMPLYLQSVQQASPLRSGVLLLPLIVVQAVGEIIAGFLIHRTGRYRESIWAGSLLMTIGTGLYIIFGADTSVAVVVGLEIVGALGSALLFQAPMVAIQNTVSQGDTAAATASLLFLRSIAMSLSVVVGGVVFQNSMDARQSSLAAAGLSESVLEALSGSQAAANVGITQSIQDASQRQVVLEAFAWSMRNMFILYTCLAAIAVVASMFIKHQKLKTEHTETKTGIQHLTKARNAKE</sequence>
<feature type="transmembrane region" description="Helical" evidence="6">
    <location>
        <begin position="438"/>
        <end position="456"/>
    </location>
</feature>
<comment type="subcellular location">
    <subcellularLocation>
        <location evidence="1">Membrane</location>
        <topology evidence="1">Multi-pass membrane protein</topology>
    </subcellularLocation>
</comment>
<dbReference type="Pfam" id="PF07690">
    <property type="entry name" value="MFS_1"/>
    <property type="match status" value="1"/>
</dbReference>
<comment type="similarity">
    <text evidence="2">Belongs to the major facilitator superfamily. TCR/Tet family.</text>
</comment>
<evidence type="ECO:0000256" key="2">
    <source>
        <dbReference type="ARBA" id="ARBA00007520"/>
    </source>
</evidence>
<dbReference type="OrthoDB" id="10021397at2759"/>
<dbReference type="Gene3D" id="1.20.1720.10">
    <property type="entry name" value="Multidrug resistance protein D"/>
    <property type="match status" value="1"/>
</dbReference>
<dbReference type="CDD" id="cd17502">
    <property type="entry name" value="MFS_Azr1_MDR_like"/>
    <property type="match status" value="1"/>
</dbReference>
<dbReference type="Proteomes" id="UP000566819">
    <property type="component" value="Unassembled WGS sequence"/>
</dbReference>
<feature type="transmembrane region" description="Helical" evidence="6">
    <location>
        <begin position="465"/>
        <end position="483"/>
    </location>
</feature>
<dbReference type="InterPro" id="IPR036259">
    <property type="entry name" value="MFS_trans_sf"/>
</dbReference>
<feature type="domain" description="Major facilitator superfamily (MFS) profile" evidence="7">
    <location>
        <begin position="139"/>
        <end position="631"/>
    </location>
</feature>